<evidence type="ECO:0000313" key="2">
    <source>
        <dbReference type="Proteomes" id="UP001609175"/>
    </source>
</evidence>
<reference evidence="1 2" key="1">
    <citation type="submission" date="2024-10" db="EMBL/GenBank/DDBJ databases">
        <authorList>
            <person name="Riesco R."/>
        </authorList>
    </citation>
    <scope>NUCLEOTIDE SEQUENCE [LARGE SCALE GENOMIC DNA]</scope>
    <source>
        <strain evidence="1 2">NCIMB 15449</strain>
    </source>
</reference>
<proteinExistence type="predicted"/>
<comment type="caution">
    <text evidence="1">The sequence shown here is derived from an EMBL/GenBank/DDBJ whole genome shotgun (WGS) entry which is preliminary data.</text>
</comment>
<evidence type="ECO:0000313" key="1">
    <source>
        <dbReference type="EMBL" id="MFH5209247.1"/>
    </source>
</evidence>
<organism evidence="1 2">
    <name type="scientific">Antrihabitans spumae</name>
    <dbReference type="NCBI Taxonomy" id="3373370"/>
    <lineage>
        <taxon>Bacteria</taxon>
        <taxon>Bacillati</taxon>
        <taxon>Actinomycetota</taxon>
        <taxon>Actinomycetes</taxon>
        <taxon>Mycobacteriales</taxon>
        <taxon>Nocardiaceae</taxon>
        <taxon>Antrihabitans</taxon>
    </lineage>
</organism>
<sequence length="167" mass="17884">MTTLQATESTIRATAMAIGRAALFDDKITAGDRGRLAAWAEALEPIGLDQADMLSAVTAYYQANANGRTIQVSDLIRCGRELRRDRAERDKARTAAFAPPDTQLGALPIGGADGKPIWAAYDVNEAIERPCPLCGAEANQSCVNPVNNNARRIPCLMRLTGKGALAW</sequence>
<dbReference type="Proteomes" id="UP001609175">
    <property type="component" value="Unassembled WGS sequence"/>
</dbReference>
<dbReference type="RefSeq" id="WP_395114967.1">
    <property type="nucleotide sequence ID" value="NZ_JBIMSO010000051.1"/>
</dbReference>
<dbReference type="EMBL" id="JBIMSO010000051">
    <property type="protein sequence ID" value="MFH5209247.1"/>
    <property type="molecule type" value="Genomic_DNA"/>
</dbReference>
<accession>A0ABW7JML0</accession>
<protein>
    <submittedName>
        <fullName evidence="1">Uncharacterized protein</fullName>
    </submittedName>
</protein>
<name>A0ABW7JML0_9NOCA</name>
<gene>
    <name evidence="1" type="ORF">ACHIPZ_13735</name>
</gene>